<dbReference type="Proteomes" id="UP000218890">
    <property type="component" value="Chromosome"/>
</dbReference>
<dbReference type="KEGG" id="hhk:HH1059_04030"/>
<dbReference type="RefSeq" id="WP_096407671.1">
    <property type="nucleotide sequence ID" value="NZ_NRRM01000015.1"/>
</dbReference>
<evidence type="ECO:0000313" key="1">
    <source>
        <dbReference type="EMBL" id="BBE10984.1"/>
    </source>
</evidence>
<accession>A0A2Z6EZN7</accession>
<reference evidence="1" key="1">
    <citation type="submission" date="2016-02" db="EMBL/GenBank/DDBJ databases">
        <title>Halorhodospira halochloris DSM-1059 complete genome, version 2.</title>
        <authorList>
            <person name="Tsukatani Y."/>
        </authorList>
    </citation>
    <scope>NUCLEOTIDE SEQUENCE</scope>
    <source>
        <strain evidence="1">DSM 1059</strain>
    </source>
</reference>
<dbReference type="AlphaFoldDB" id="A0A2Z6EZN7"/>
<gene>
    <name evidence="1" type="ORF">HH1059_04030</name>
</gene>
<name>A0A2Z6EZN7_HALHR</name>
<dbReference type="EMBL" id="AP017372">
    <property type="protein sequence ID" value="BBE10984.1"/>
    <property type="molecule type" value="Genomic_DNA"/>
</dbReference>
<proteinExistence type="predicted"/>
<dbReference type="OrthoDB" id="9809746at2"/>
<keyword evidence="2" id="KW-1185">Reference proteome</keyword>
<organism evidence="1 2">
    <name type="scientific">Halorhodospira halochloris</name>
    <name type="common">Ectothiorhodospira halochloris</name>
    <dbReference type="NCBI Taxonomy" id="1052"/>
    <lineage>
        <taxon>Bacteria</taxon>
        <taxon>Pseudomonadati</taxon>
        <taxon>Pseudomonadota</taxon>
        <taxon>Gammaproteobacteria</taxon>
        <taxon>Chromatiales</taxon>
        <taxon>Ectothiorhodospiraceae</taxon>
        <taxon>Halorhodospira</taxon>
    </lineage>
</organism>
<protein>
    <submittedName>
        <fullName evidence="1">Uncharacterized protein</fullName>
    </submittedName>
</protein>
<sequence>MGHRKEDVLLDRIKEFYVIRGDGVARLRLQEAAKDPDFQEAIKKIAGIDLHRANDRHTKEKPAK</sequence>
<evidence type="ECO:0000313" key="2">
    <source>
        <dbReference type="Proteomes" id="UP000218890"/>
    </source>
</evidence>